<evidence type="ECO:0000313" key="3">
    <source>
        <dbReference type="Proteomes" id="UP000692954"/>
    </source>
</evidence>
<dbReference type="AlphaFoldDB" id="A0A8S1RFM3"/>
<comment type="caution">
    <text evidence="2">The sequence shown here is derived from an EMBL/GenBank/DDBJ whole genome shotgun (WGS) entry which is preliminary data.</text>
</comment>
<dbReference type="InterPro" id="IPR003409">
    <property type="entry name" value="MORN"/>
</dbReference>
<evidence type="ECO:0000256" key="1">
    <source>
        <dbReference type="ARBA" id="ARBA00022737"/>
    </source>
</evidence>
<dbReference type="PANTHER" id="PTHR23084:SF263">
    <property type="entry name" value="MORN REPEAT-CONTAINING PROTEIN 1"/>
    <property type="match status" value="1"/>
</dbReference>
<dbReference type="SMART" id="SM00698">
    <property type="entry name" value="MORN"/>
    <property type="match status" value="5"/>
</dbReference>
<dbReference type="Proteomes" id="UP000692954">
    <property type="component" value="Unassembled WGS sequence"/>
</dbReference>
<protein>
    <recommendedName>
        <fullName evidence="4">MORN repeat protein</fullName>
    </recommendedName>
</protein>
<name>A0A8S1RFM3_9CILI</name>
<proteinExistence type="predicted"/>
<gene>
    <name evidence="2" type="ORF">PSON_ATCC_30995.1.T1620021</name>
</gene>
<dbReference type="Pfam" id="PF02493">
    <property type="entry name" value="MORN"/>
    <property type="match status" value="6"/>
</dbReference>
<keyword evidence="3" id="KW-1185">Reference proteome</keyword>
<reference evidence="2" key="1">
    <citation type="submission" date="2021-01" db="EMBL/GenBank/DDBJ databases">
        <authorList>
            <consortium name="Genoscope - CEA"/>
            <person name="William W."/>
        </authorList>
    </citation>
    <scope>NUCLEOTIDE SEQUENCE</scope>
</reference>
<evidence type="ECO:0000313" key="2">
    <source>
        <dbReference type="EMBL" id="CAD8125759.1"/>
    </source>
</evidence>
<dbReference type="EMBL" id="CAJJDN010000162">
    <property type="protein sequence ID" value="CAD8125759.1"/>
    <property type="molecule type" value="Genomic_DNA"/>
</dbReference>
<accession>A0A8S1RFM3</accession>
<evidence type="ECO:0008006" key="4">
    <source>
        <dbReference type="Google" id="ProtNLM"/>
    </source>
</evidence>
<organism evidence="2 3">
    <name type="scientific">Paramecium sonneborni</name>
    <dbReference type="NCBI Taxonomy" id="65129"/>
    <lineage>
        <taxon>Eukaryota</taxon>
        <taxon>Sar</taxon>
        <taxon>Alveolata</taxon>
        <taxon>Ciliophora</taxon>
        <taxon>Intramacronucleata</taxon>
        <taxon>Oligohymenophorea</taxon>
        <taxon>Peniculida</taxon>
        <taxon>Parameciidae</taxon>
        <taxon>Paramecium</taxon>
    </lineage>
</organism>
<dbReference type="OrthoDB" id="294529at2759"/>
<keyword evidence="1" id="KW-0677">Repeat</keyword>
<sequence>MEKRIFQLEQCIHQLQLKMLIEKIEYPFDIIPEHLRLMEIPSFIRAKLKAIQFNPTLEKNEAKFQEVKYVGLNRMYQGQWYNNKQNGRGQEYNDREKKFFYGYWKDGIFVQGLIITENYLFEGETQDDKFQNGVLVFSDQRIFSGKFIQGELNDEKGEYLSNTEKYFGGFRNSRKHGIGIYENKKIKYEGNFVEDIICGQGSLMEKENRQIQEGQFKDGLLDGKGVYIRSLEDYYVGYFKQGKEHGQGTLKKEGVIYQGNFIQGKLDGWVQMTQDRKIYKCFFQQGIEDQNKRILIK</sequence>
<dbReference type="PANTHER" id="PTHR23084">
    <property type="entry name" value="PHOSPHATIDYLINOSITOL-4-PHOSPHATE 5-KINASE RELATED"/>
    <property type="match status" value="1"/>
</dbReference>